<keyword evidence="3" id="KW-1185">Reference proteome</keyword>
<dbReference type="AlphaFoldDB" id="A0A7I7YDR1"/>
<dbReference type="Proteomes" id="UP000467385">
    <property type="component" value="Chromosome"/>
</dbReference>
<proteinExistence type="predicted"/>
<evidence type="ECO:0000256" key="1">
    <source>
        <dbReference type="SAM" id="MobiDB-lite"/>
    </source>
</evidence>
<name>A0A7I7YDR1_9MYCO</name>
<protein>
    <submittedName>
        <fullName evidence="2">Uncharacterized protein</fullName>
    </submittedName>
</protein>
<sequence>MVAGVMVARTGTVLMKSPTIDSAPVSSGGLPETAVPKTTSCWPVSQHNTCANAPCSTVLTVVRCARASSPSARVVSSGTRNDSATRRPSSNRSGGPTSVGVSKPANALRQAAFAAA</sequence>
<gene>
    <name evidence="2" type="ORF">MCNS_29580</name>
</gene>
<feature type="compositionally biased region" description="Polar residues" evidence="1">
    <location>
        <begin position="78"/>
        <end position="100"/>
    </location>
</feature>
<evidence type="ECO:0000313" key="2">
    <source>
        <dbReference type="EMBL" id="BBZ39895.1"/>
    </source>
</evidence>
<accession>A0A7I7YDR1</accession>
<feature type="compositionally biased region" description="Low complexity" evidence="1">
    <location>
        <begin position="67"/>
        <end position="77"/>
    </location>
</feature>
<evidence type="ECO:0000313" key="3">
    <source>
        <dbReference type="Proteomes" id="UP000467385"/>
    </source>
</evidence>
<organism evidence="2 3">
    <name type="scientific">Mycobacterium conspicuum</name>
    <dbReference type="NCBI Taxonomy" id="44010"/>
    <lineage>
        <taxon>Bacteria</taxon>
        <taxon>Bacillati</taxon>
        <taxon>Actinomycetota</taxon>
        <taxon>Actinomycetes</taxon>
        <taxon>Mycobacteriales</taxon>
        <taxon>Mycobacteriaceae</taxon>
        <taxon>Mycobacterium</taxon>
    </lineage>
</organism>
<reference evidence="2 3" key="1">
    <citation type="journal article" date="2019" name="Emerg. Microbes Infect.">
        <title>Comprehensive subspecies identification of 175 nontuberculous mycobacteria species based on 7547 genomic profiles.</title>
        <authorList>
            <person name="Matsumoto Y."/>
            <person name="Kinjo T."/>
            <person name="Motooka D."/>
            <person name="Nabeya D."/>
            <person name="Jung N."/>
            <person name="Uechi K."/>
            <person name="Horii T."/>
            <person name="Iida T."/>
            <person name="Fujita J."/>
            <person name="Nakamura S."/>
        </authorList>
    </citation>
    <scope>NUCLEOTIDE SEQUENCE [LARGE SCALE GENOMIC DNA]</scope>
    <source>
        <strain evidence="2 3">JCM 14738</strain>
    </source>
</reference>
<feature type="region of interest" description="Disordered" evidence="1">
    <location>
        <begin position="67"/>
        <end position="106"/>
    </location>
</feature>
<feature type="region of interest" description="Disordered" evidence="1">
    <location>
        <begin position="18"/>
        <end position="37"/>
    </location>
</feature>
<dbReference type="EMBL" id="AP022613">
    <property type="protein sequence ID" value="BBZ39895.1"/>
    <property type="molecule type" value="Genomic_DNA"/>
</dbReference>